<keyword evidence="3" id="KW-1185">Reference proteome</keyword>
<feature type="transmembrane region" description="Helical" evidence="1">
    <location>
        <begin position="33"/>
        <end position="53"/>
    </location>
</feature>
<feature type="transmembrane region" description="Helical" evidence="1">
    <location>
        <begin position="7"/>
        <end position="27"/>
    </location>
</feature>
<keyword evidence="1" id="KW-0812">Transmembrane</keyword>
<dbReference type="KEGG" id="hra:EI982_05080"/>
<reference evidence="2 3" key="1">
    <citation type="submission" date="2018-12" db="EMBL/GenBank/DDBJ databases">
        <title>Complete genome sequence of Haloplanus rallus MBLA0036.</title>
        <authorList>
            <person name="Nam Y.-d."/>
            <person name="Kang J."/>
            <person name="Chung W.-H."/>
            <person name="Park Y.S."/>
        </authorList>
    </citation>
    <scope>NUCLEOTIDE SEQUENCE [LARGE SCALE GENOMIC DNA]</scope>
    <source>
        <strain evidence="2 3">MBLA0036</strain>
    </source>
</reference>
<proteinExistence type="predicted"/>
<protein>
    <submittedName>
        <fullName evidence="2">Uncharacterized protein</fullName>
    </submittedName>
</protein>
<organism evidence="2 3">
    <name type="scientific">Haloplanus rallus</name>
    <dbReference type="NCBI Taxonomy" id="1816183"/>
    <lineage>
        <taxon>Archaea</taxon>
        <taxon>Methanobacteriati</taxon>
        <taxon>Methanobacteriota</taxon>
        <taxon>Stenosarchaea group</taxon>
        <taxon>Halobacteria</taxon>
        <taxon>Halobacteriales</taxon>
        <taxon>Haloferacaceae</taxon>
        <taxon>Haloplanus</taxon>
    </lineage>
</organism>
<gene>
    <name evidence="2" type="ORF">EI982_05080</name>
</gene>
<keyword evidence="1" id="KW-0472">Membrane</keyword>
<evidence type="ECO:0000313" key="2">
    <source>
        <dbReference type="EMBL" id="QGX94201.1"/>
    </source>
</evidence>
<dbReference type="GeneID" id="99245205"/>
<dbReference type="EMBL" id="CP034345">
    <property type="protein sequence ID" value="QGX94201.1"/>
    <property type="molecule type" value="Genomic_DNA"/>
</dbReference>
<evidence type="ECO:0000313" key="3">
    <source>
        <dbReference type="Proteomes" id="UP000428325"/>
    </source>
</evidence>
<dbReference type="AlphaFoldDB" id="A0A6B9F792"/>
<dbReference type="RefSeq" id="WP_157688439.1">
    <property type="nucleotide sequence ID" value="NZ_CP034345.1"/>
</dbReference>
<sequence>MSHAVQALYPALLATIDVVIGAGFLYARGLSPVGLFMTALGAVVVCHVVYDAVNRVDTTVRAAGGSRERVH</sequence>
<accession>A0A6B9F792</accession>
<dbReference type="Proteomes" id="UP000428325">
    <property type="component" value="Chromosome"/>
</dbReference>
<evidence type="ECO:0000256" key="1">
    <source>
        <dbReference type="SAM" id="Phobius"/>
    </source>
</evidence>
<keyword evidence="1" id="KW-1133">Transmembrane helix</keyword>
<name>A0A6B9F792_9EURY</name>